<keyword evidence="2" id="KW-1185">Reference proteome</keyword>
<gene>
    <name evidence="1" type="primary">TRA1</name>
    <name evidence="1" type="ORF">GGI18_000698</name>
</gene>
<name>A0ACC1KMV7_9FUNG</name>
<proteinExistence type="predicted"/>
<protein>
    <submittedName>
        <fullName evidence="1">Transcription-associated protein 1</fullName>
    </submittedName>
</protein>
<feature type="non-terminal residue" evidence="1">
    <location>
        <position position="1"/>
    </location>
</feature>
<evidence type="ECO:0000313" key="1">
    <source>
        <dbReference type="EMBL" id="KAJ2792047.1"/>
    </source>
</evidence>
<dbReference type="Proteomes" id="UP001140066">
    <property type="component" value="Unassembled WGS sequence"/>
</dbReference>
<evidence type="ECO:0000313" key="2">
    <source>
        <dbReference type="Proteomes" id="UP001140066"/>
    </source>
</evidence>
<sequence>KLRSTILEIIQRIPHSEVFRPIVLEVVTTLLSLVKIENEDNAVLCLKIIYELHRVYRQLLESVAAPFLELAAEIYRNADQMLKAMDSMDTPAPHPTPNANLLSPSAMSPGPDVGDMSNKNLGRATTSFKVMTEIPIIVVSVIQANRRHADPFVTGILPLILHMLELNPRSAAASYESASQHWRSAHVDLITAQSKTLSFLAFFARGFTTLLLPCQARIAQLTLQLLCSCPAEATATRKEMLIATRHIVSTEIRKAFVPIADKFLDMQVLVGSGLASQCILKPFAFSMLADLMHHIRSELSPSQLSRMVDFYAGCMHDQQLSSGVHTMCAKLLHNITECIMHIPSKQHGRVLLLAILKTFVSSFSAIGDQAVAAIADIKSGGVYAEEKLYGANELIRTNTFEQGDKIKELRFLLRSLVTGCKNVIYALRKCDSVLALGMGPRPAPIVRPDAGAASALAGAQSLVADHEAELAGFELELLTSLFREGLRACRIHDVERTRAEHAIDGVSQGDGGGASEQAAEVSNDGSTLAVPAAAATPTPLAPSREAQIKLVDREGKEQIEHFANLFVNLDPAVFHELFTSQFDYAFHAMIDHCAAISSVQVFVAFDATSPAFISIMLRYMCDRLELLGSDDEALTGTMLHLFKIAFLALAFFPEANEPVLQPYIQTIINSALTISKSAKKPENYFLLLRALFRSIGGGRYESLYKEVFPVLQNLLETLNSALGFTKRASPMQELFVEICLTVPVRLSVLLPYLSLLMKPLVFALESGPELVSQGLRTLELCIDNLTREFLDPILTPVMDEIMSSLWVHLRLPSSASSQASVAARILGKLGGRNRHMLLTRFPSDAEGHAAPGEGCFSVPLTFEGLPGLVSMPLGDAVAFSITVLEDHAPSKRLELARKDTVDFVVACARYTLVLPFVGELPLRRDQAAVAVCGQRLADLASDPLLLKRLANIASPSSQGCLTLERIISACPSVGDSFKGSPDAPNSDASLFAATSATSMGSTSLAEVYSSFYPPGKAMSISHDGLMKVLWALSLACSDSDVARGLLQTIISLGAQQHIAQCVDLVSPEPPRLDGSQLCPTALAIAVPDAISRALVSHSDRLRSTGCLMLRFFYTALRDLLPDKESLVGQLPAMRSIVSELCAACYDPSIETKISGCTGITYLIQDLHLGRAWLADNLLELSKALLFTLKDAHLNVIQSAEPAHSRETLLEIIRQAFPAAMFAPTETDADMRMATADDDSPEGTAAAAALDTSHDATSSECVDVKAASISLVGDSMLADAAAAVNDDVDTSTNNGLHDTVSLGIDAGSGAVGDSTGDILIDEDPAEQTTSSATPGVLAPVSAMGDIGAAGNVSAGSDASFAEPASEPFDDDGGAADLRAEQLLADSMVKSSADAPTDAALDCVDVVVSSAASDGAASPVAVRPPSIGTTTAQAMDAFQRFTERLTADNVRLIKSFLALITKELANPSTEVREAAKACLDILVGVTGCSVTALLLPSRDRLLVPIFGKPLRALPHNMQIGNIDAITYCLSLDPPFLEINEELLRLLSEALALADAEDQALVNHPAQVRSNTASLTHLRHVCIRMLTAAMVRPEFADAKNTPTRARIISVFFKSLYHKSVEVVDAANDGLKQVLLQQQKLPRDLLQTGLRPILMNLSDYKRLTVASLDGLARLLQLLTNYFKVEVGRKLLDHMQQWANPQLLQAALEKSIEDMHEIKILVAILQVFHLLPSSANVLLDDLVSSVVNLEVHLCRRESSPFRKPLFKFLNRYPAESAVYFIERIESTHFARIFTHAISCPESGPLREALVNHTPMLVNLLNGLSEQPSTDTAMAVDEEKADAVIQAHKQTAEEAQDSSGVVYKRLYIAMSVVSLIHTCMEYTPLWLEERSDLLAALLGAWSTANGLTVMADQVSRLAKPVLIEHLVRSLLLATRAMSNPPSILFKLLEISGSSSDAIDVSFVFQYVWTELITKWSIAKRREILSAFLLRLGDSSISDEANSTLLQHLINPMVATVFTLPLIAAHDGSDSDASHAGGSMSQEQRSAELLRGQIISLIHQRVWVMHMSSSAQTMAATKASVRLELVQLSSILMRHAVSAVADLRKDIIKFGWIFIRNDDIMIKNASYVLVSQFIAAFDTPPKITLQAYSSLLKAHQVESRFLVRQALDILLPVLPLRLGQSAASSSSADASGTSTTGLPAWVVLAKRVLIDHSSSLALTTHVYQLIAGHAAIFFPYRMHFASNLVGVLQRMCLTHNSTSETRTLALDIMDLLLKWHEMLEPASVITGSGSAPNTASAPALASEAVGGMTEDASASSPIAATATDLLTEARRETIVGLLLRMLCLAFDFVLKSNLGPRALGLLTRYLDTTKWPPMHLRLTFFERSVQQIESQGMSQQLVLHILTVLSAVTAQMQAVWFEEYYGTLVSIIRKCIVVDNGQVQKLVASMLRQLYEQAANNERLDNSPVVSELRTHTEALIGKNLQDGTNIFGTLLILDAVGEYTGDQFNSYTPHLMKLVLRCIKDHNSHAAAASLGSPASSAPTQPALQSSSSSISVATLASDSALASTPRAANSAADIISLVSSNSHIPLTVDAIVKGETPLDILLMLLILLRSNISRLGDQRRSFLTHIIQLIERSSDPALLHVVLAIVRGWVLDTQDMFPTIKEKAMLMSSMMSFVNGSASANENASRAGARASVAASAMPARSAGGSSDRPMGVVSSAAGHVDPFALLERRYLTLVLEVYNDPRFTRSEMTMRLEQAFLSGMQSEDSEMRGLFLETFDANMPPSLPVRLNYLLETQNWDSVSSTFWLQQCLPLLFASTHQRASLRSFVSSRLAGNAAAAADRPAVGGGPGAVRSGVASSADMDVDVDGDYKPPLNGSGPHTISQPWVGESRRGDDALDSGLPDPFSSDARANGPSIFSSSARAWDARTQVTVGDVVGPLARMVLLDTRFAYRTWTLLLPLLWQNLGSKERHDLTSGLTRLLAKPYHQSQTSLRPNVIQAILDALSVCVPPPRLPPQLLRYLGQTYGAWYSALTLLEQKILDRREVESAIFDRAMGVELGAFDALTELYTSLSAHHYFYGAWKRHCQYKESHIALAYEQLGDWANAQSAYERAQSKARAGTLQFSESEYYLWESRWAETAKRLQNWDSLLELGLRESLPEIELESGWRSWDWSERQTQVRQLIKATASEFASSPRAKFYETFLALSKGGAERSKTADFQRMCKEGIKSCLQHWSELPPVGTPAHIGMLHMFQLMVELGDASNIYSSLASTKVDNLETKSGDLKSVLQTWRERLPNPSDPINIWSDLVAWRQHVFKAINDVYVPFITQQSASTAEEGTNGSSSLGADGSTKPGTKTKAGNKGSDTKGGRKANINGVAADGGDAARPDSEAPKAATPSSGGASNSVLTSYAYRGYHEMAWIINRFAHIARLHGLVDVCINSLTRIYTLPNIEIQEAFLKLREQAKCYYHRPQELQSGLDVISNTNLVYFTPAQKAEFFTLKGQFLAKLGKLEEANHAFATGIQLDLGSPKAWAAWGRYNDERFCSNMPDTTGAVNAISCYMQAAGLSKRPRVRRYLARTLWLLSQDDASGNVCAAFDTYKSEMPTWYWIAFIPQLLAGLDAPYSRQVQQILLRIAKQYPQALYYGLRTAREESQVARRRQTLGPSQAPLNSTPPSTAADAVSSPTPGLSGGAVAPAIEDLMPKLKTAHPLLALSMETMIDQIVHRLKPCPEEDIYRLVHTLLLDGLQQLHLHVSQGRFDLGLVDTIVSNTCRVALGLPSGAIKARFELDFGRVREMDLCEYVTKLYQWQQMLRQVIKRRPTKLMLSLFSPFLVEFEQQKFEDVEVPGQYLQLSDSNDDFVRIERFLPELSIVLRSNGVSRNLAIRGGDGSIVHFAVQHSTSRHYHQEERWVQLYRNLDAASEQGRDTWEQHRLAFHLPTIVSLAPHIRLVQEQPNTFMLQDVYDSACARNGNAEIAPVLYFVRQMRSLASQLSSAEEANLVLFEQICQRLVPASLLSDDVRLHAASPMDYWLYRENFSYQVSVGIALAYMIASTQRTPAKLGISRTTGNLFLSDMVPTQATPGLMHSKEPVPFRLTPNIQVFVTELGLEGIVPLAIYKVMLRFTEIEHLLRDFLDLYVRDELISMPTVKPLAAANPLALAEMCERNVRLIVHRAGQLAETLPAKDVQEKDLSPMQPLIQLLGQAVAPSNLSKMDFTWMPWL</sequence>
<organism evidence="1 2">
    <name type="scientific">Coemansia linderi</name>
    <dbReference type="NCBI Taxonomy" id="2663919"/>
    <lineage>
        <taxon>Eukaryota</taxon>
        <taxon>Fungi</taxon>
        <taxon>Fungi incertae sedis</taxon>
        <taxon>Zoopagomycota</taxon>
        <taxon>Kickxellomycotina</taxon>
        <taxon>Kickxellomycetes</taxon>
        <taxon>Kickxellales</taxon>
        <taxon>Kickxellaceae</taxon>
        <taxon>Coemansia</taxon>
    </lineage>
</organism>
<reference evidence="1" key="1">
    <citation type="submission" date="2022-07" db="EMBL/GenBank/DDBJ databases">
        <title>Phylogenomic reconstructions and comparative analyses of Kickxellomycotina fungi.</title>
        <authorList>
            <person name="Reynolds N.K."/>
            <person name="Stajich J.E."/>
            <person name="Barry K."/>
            <person name="Grigoriev I.V."/>
            <person name="Crous P."/>
            <person name="Smith M.E."/>
        </authorList>
    </citation>
    <scope>NUCLEOTIDE SEQUENCE</scope>
    <source>
        <strain evidence="1">BCRC 34191</strain>
    </source>
</reference>
<accession>A0ACC1KMV7</accession>
<comment type="caution">
    <text evidence="1">The sequence shown here is derived from an EMBL/GenBank/DDBJ whole genome shotgun (WGS) entry which is preliminary data.</text>
</comment>
<dbReference type="EMBL" id="JANBUK010000062">
    <property type="protein sequence ID" value="KAJ2792047.1"/>
    <property type="molecule type" value="Genomic_DNA"/>
</dbReference>